<protein>
    <recommendedName>
        <fullName evidence="3">Carboxymuconolactone decarboxylase family protein</fullName>
    </recommendedName>
</protein>
<gene>
    <name evidence="1" type="ORF">D6T63_17600</name>
</gene>
<evidence type="ECO:0008006" key="3">
    <source>
        <dbReference type="Google" id="ProtNLM"/>
    </source>
</evidence>
<name>A0A3A5LX80_9MICC</name>
<keyword evidence="2" id="KW-1185">Reference proteome</keyword>
<dbReference type="EMBL" id="QZVT01000015">
    <property type="protein sequence ID" value="RJT75635.1"/>
    <property type="molecule type" value="Genomic_DNA"/>
</dbReference>
<sequence length="66" mass="6767">MPYDDLARGIGEAAHRVTDVQVANVRAALGTDKGAFEVVLAASIGAGLSRWDAASRAIKGADDAAR</sequence>
<dbReference type="Proteomes" id="UP000272560">
    <property type="component" value="Unassembled WGS sequence"/>
</dbReference>
<proteinExistence type="predicted"/>
<comment type="caution">
    <text evidence="1">The sequence shown here is derived from an EMBL/GenBank/DDBJ whole genome shotgun (WGS) entry which is preliminary data.</text>
</comment>
<accession>A0A3A5LX80</accession>
<evidence type="ECO:0000313" key="1">
    <source>
        <dbReference type="EMBL" id="RJT75635.1"/>
    </source>
</evidence>
<dbReference type="AlphaFoldDB" id="A0A3A5LX80"/>
<reference evidence="1 2" key="1">
    <citation type="submission" date="2018-09" db="EMBL/GenBank/DDBJ databases">
        <title>Novel species of Arthrobacter.</title>
        <authorList>
            <person name="Liu Q."/>
            <person name="Xin Y.-H."/>
        </authorList>
    </citation>
    <scope>NUCLEOTIDE SEQUENCE [LARGE SCALE GENOMIC DNA]</scope>
    <source>
        <strain evidence="1 2">Hz2</strain>
    </source>
</reference>
<organism evidence="1 2">
    <name type="scientific">Arthrobacter cheniae</name>
    <dbReference type="NCBI Taxonomy" id="1258888"/>
    <lineage>
        <taxon>Bacteria</taxon>
        <taxon>Bacillati</taxon>
        <taxon>Actinomycetota</taxon>
        <taxon>Actinomycetes</taxon>
        <taxon>Micrococcales</taxon>
        <taxon>Micrococcaceae</taxon>
        <taxon>Arthrobacter</taxon>
    </lineage>
</organism>
<evidence type="ECO:0000313" key="2">
    <source>
        <dbReference type="Proteomes" id="UP000272560"/>
    </source>
</evidence>